<dbReference type="PRINTS" id="PR00237">
    <property type="entry name" value="GPCRRHODOPSN"/>
</dbReference>
<comment type="caution">
    <text evidence="12">The sequence shown here is derived from an EMBL/GenBank/DDBJ whole genome shotgun (WGS) entry which is preliminary data.</text>
</comment>
<evidence type="ECO:0000256" key="6">
    <source>
        <dbReference type="ARBA" id="ARBA00023136"/>
    </source>
</evidence>
<dbReference type="Gene3D" id="1.20.1070.10">
    <property type="entry name" value="Rhodopsin 7-helix transmembrane proteins"/>
    <property type="match status" value="1"/>
</dbReference>
<feature type="transmembrane region" description="Helical" evidence="10">
    <location>
        <begin position="126"/>
        <end position="147"/>
    </location>
</feature>
<keyword evidence="8" id="KW-0325">Glycoprotein</keyword>
<keyword evidence="13" id="KW-1185">Reference proteome</keyword>
<dbReference type="AlphaFoldDB" id="A0AAV2I5J5"/>
<comment type="subcellular location">
    <subcellularLocation>
        <location evidence="1">Cell membrane</location>
        <topology evidence="1">Multi-pass membrane protein</topology>
    </subcellularLocation>
</comment>
<feature type="non-terminal residue" evidence="12">
    <location>
        <position position="319"/>
    </location>
</feature>
<dbReference type="GO" id="GO:0008528">
    <property type="term" value="F:G protein-coupled peptide receptor activity"/>
    <property type="evidence" value="ECO:0007669"/>
    <property type="project" value="InterPro"/>
</dbReference>
<dbReference type="PANTHER" id="PTHR24246">
    <property type="entry name" value="OLFACTORY RECEPTOR AND ADENOSINE RECEPTOR"/>
    <property type="match status" value="1"/>
</dbReference>
<gene>
    <name evidence="12" type="ORF">GSLYS_00014394001</name>
</gene>
<feature type="transmembrane region" description="Helical" evidence="10">
    <location>
        <begin position="31"/>
        <end position="50"/>
    </location>
</feature>
<name>A0AAV2I5J5_LYMST</name>
<evidence type="ECO:0000313" key="13">
    <source>
        <dbReference type="Proteomes" id="UP001497497"/>
    </source>
</evidence>
<keyword evidence="3 10" id="KW-0812">Transmembrane</keyword>
<reference evidence="12 13" key="1">
    <citation type="submission" date="2024-04" db="EMBL/GenBank/DDBJ databases">
        <authorList>
            <consortium name="Genoscope - CEA"/>
            <person name="William W."/>
        </authorList>
    </citation>
    <scope>NUCLEOTIDE SEQUENCE [LARGE SCALE GENOMIC DNA]</scope>
</reference>
<evidence type="ECO:0000256" key="9">
    <source>
        <dbReference type="ARBA" id="ARBA00023224"/>
    </source>
</evidence>
<evidence type="ECO:0000256" key="3">
    <source>
        <dbReference type="ARBA" id="ARBA00022692"/>
    </source>
</evidence>
<feature type="transmembrane region" description="Helical" evidence="10">
    <location>
        <begin position="230"/>
        <end position="251"/>
    </location>
</feature>
<evidence type="ECO:0000259" key="11">
    <source>
        <dbReference type="PROSITE" id="PS50262"/>
    </source>
</evidence>
<feature type="transmembrane region" description="Helical" evidence="10">
    <location>
        <begin position="6"/>
        <end position="24"/>
    </location>
</feature>
<evidence type="ECO:0000256" key="1">
    <source>
        <dbReference type="ARBA" id="ARBA00004651"/>
    </source>
</evidence>
<dbReference type="Proteomes" id="UP001497497">
    <property type="component" value="Unassembled WGS sequence"/>
</dbReference>
<dbReference type="GO" id="GO:0005886">
    <property type="term" value="C:plasma membrane"/>
    <property type="evidence" value="ECO:0007669"/>
    <property type="project" value="UniProtKB-SubCell"/>
</dbReference>
<feature type="transmembrane region" description="Helical" evidence="10">
    <location>
        <begin position="271"/>
        <end position="293"/>
    </location>
</feature>
<evidence type="ECO:0000313" key="12">
    <source>
        <dbReference type="EMBL" id="CAL1540745.1"/>
    </source>
</evidence>
<keyword evidence="5" id="KW-0297">G-protein coupled receptor</keyword>
<dbReference type="SUPFAM" id="SSF81321">
    <property type="entry name" value="Family A G protein-coupled receptor-like"/>
    <property type="match status" value="1"/>
</dbReference>
<evidence type="ECO:0000256" key="7">
    <source>
        <dbReference type="ARBA" id="ARBA00023170"/>
    </source>
</evidence>
<keyword evidence="7" id="KW-0675">Receptor</keyword>
<evidence type="ECO:0000256" key="5">
    <source>
        <dbReference type="ARBA" id="ARBA00023040"/>
    </source>
</evidence>
<feature type="transmembrane region" description="Helical" evidence="10">
    <location>
        <begin position="183"/>
        <end position="209"/>
    </location>
</feature>
<sequence length="319" mass="35973">MFGVTPVISVFGVVGNIFSIIVLIKQGMRKCSNILLVSLAFSDITFLIAFNSVPKIIYEAVWNHEYVGYSLTDTRVLFTAFNVFTILDYSFGLMGLTLPMLITIERLVVIFLPLHFHRVVTPGRTWLAVVTLGVYGLSIFVYSSFWLELNYDLDPAKNTSVGIIQRSVFFYENSNASAFLEDFLIYSSMIIPPLFTALGCLIISVKIKVTSIMRKKMTSKRSSCSRTTRTLLAVCFIYTVSSTILSLPLYIPEQVSYSLTEENPSSSGKIFYQLINTAVCINSSSNFVVYVVLNKNFRETYKRLFRNCCRAVDKPGTFV</sequence>
<dbReference type="EMBL" id="CAXITT010000398">
    <property type="protein sequence ID" value="CAL1540745.1"/>
    <property type="molecule type" value="Genomic_DNA"/>
</dbReference>
<evidence type="ECO:0000256" key="10">
    <source>
        <dbReference type="SAM" id="Phobius"/>
    </source>
</evidence>
<keyword evidence="2" id="KW-1003">Cell membrane</keyword>
<dbReference type="PROSITE" id="PS50262">
    <property type="entry name" value="G_PROTEIN_RECEP_F1_2"/>
    <property type="match status" value="1"/>
</dbReference>
<evidence type="ECO:0000256" key="2">
    <source>
        <dbReference type="ARBA" id="ARBA00022475"/>
    </source>
</evidence>
<dbReference type="InterPro" id="IPR017452">
    <property type="entry name" value="GPCR_Rhodpsn_7TM"/>
</dbReference>
<keyword evidence="6 10" id="KW-0472">Membrane</keyword>
<keyword evidence="9" id="KW-0807">Transducer</keyword>
<feature type="domain" description="G-protein coupled receptors family 1 profile" evidence="11">
    <location>
        <begin position="15"/>
        <end position="290"/>
    </location>
</feature>
<evidence type="ECO:0000256" key="8">
    <source>
        <dbReference type="ARBA" id="ARBA00023180"/>
    </source>
</evidence>
<feature type="transmembrane region" description="Helical" evidence="10">
    <location>
        <begin position="91"/>
        <end position="114"/>
    </location>
</feature>
<dbReference type="InterPro" id="IPR019427">
    <property type="entry name" value="7TM_GPCR_serpentine_rcpt_Srw"/>
</dbReference>
<keyword evidence="4 10" id="KW-1133">Transmembrane helix</keyword>
<evidence type="ECO:0000256" key="4">
    <source>
        <dbReference type="ARBA" id="ARBA00022989"/>
    </source>
</evidence>
<accession>A0AAV2I5J5</accession>
<dbReference type="InterPro" id="IPR000276">
    <property type="entry name" value="GPCR_Rhodpsn"/>
</dbReference>
<organism evidence="12 13">
    <name type="scientific">Lymnaea stagnalis</name>
    <name type="common">Great pond snail</name>
    <name type="synonym">Helix stagnalis</name>
    <dbReference type="NCBI Taxonomy" id="6523"/>
    <lineage>
        <taxon>Eukaryota</taxon>
        <taxon>Metazoa</taxon>
        <taxon>Spiralia</taxon>
        <taxon>Lophotrochozoa</taxon>
        <taxon>Mollusca</taxon>
        <taxon>Gastropoda</taxon>
        <taxon>Heterobranchia</taxon>
        <taxon>Euthyneura</taxon>
        <taxon>Panpulmonata</taxon>
        <taxon>Hygrophila</taxon>
        <taxon>Lymnaeoidea</taxon>
        <taxon>Lymnaeidae</taxon>
        <taxon>Lymnaea</taxon>
    </lineage>
</organism>
<proteinExistence type="predicted"/>
<protein>
    <recommendedName>
        <fullName evidence="11">G-protein coupled receptors family 1 profile domain-containing protein</fullName>
    </recommendedName>
</protein>
<dbReference type="Pfam" id="PF10324">
    <property type="entry name" value="7TM_GPCR_Srw"/>
    <property type="match status" value="1"/>
</dbReference>
<dbReference type="PANTHER" id="PTHR24246:SF27">
    <property type="entry name" value="ADENOSINE RECEPTOR, ISOFORM A"/>
    <property type="match status" value="1"/>
</dbReference>